<dbReference type="AlphaFoldDB" id="A0A7K0D821"/>
<proteinExistence type="predicted"/>
<dbReference type="EMBL" id="WEGK01000010">
    <property type="protein sequence ID" value="MQY21462.1"/>
    <property type="molecule type" value="Genomic_DNA"/>
</dbReference>
<protein>
    <submittedName>
        <fullName evidence="1">Uncharacterized protein</fullName>
    </submittedName>
</protein>
<gene>
    <name evidence="1" type="ORF">NRB20_45730</name>
</gene>
<organism evidence="1 2">
    <name type="scientific">Nocardia macrotermitis</name>
    <dbReference type="NCBI Taxonomy" id="2585198"/>
    <lineage>
        <taxon>Bacteria</taxon>
        <taxon>Bacillati</taxon>
        <taxon>Actinomycetota</taxon>
        <taxon>Actinomycetes</taxon>
        <taxon>Mycobacteriales</taxon>
        <taxon>Nocardiaceae</taxon>
        <taxon>Nocardia</taxon>
    </lineage>
</organism>
<sequence>MASFECRDRTTRDLFTTVGFHELDVRYEQPETTSSGTPTPPVPLHLLYKPFGRVYEPPLVPRADFLTAITEIYRTIYEVDTETDSSFARLLDSLGTRETIPITE</sequence>
<name>A0A7K0D821_9NOCA</name>
<dbReference type="OrthoDB" id="4653355at2"/>
<evidence type="ECO:0000313" key="2">
    <source>
        <dbReference type="Proteomes" id="UP000438448"/>
    </source>
</evidence>
<accession>A0A7K0D821</accession>
<evidence type="ECO:0000313" key="1">
    <source>
        <dbReference type="EMBL" id="MQY21462.1"/>
    </source>
</evidence>
<reference evidence="1 2" key="1">
    <citation type="submission" date="2019-10" db="EMBL/GenBank/DDBJ databases">
        <title>Nocardia macrotermitis sp. nov. and Nocardia aurantia sp. nov., isolated from the gut of fungus growing-termite Macrotermes natalensis.</title>
        <authorList>
            <person name="Benndorf R."/>
            <person name="Schwitalla J."/>
            <person name="Martin K."/>
            <person name="De Beer W."/>
            <person name="Kaster A.-K."/>
            <person name="Vollmers J."/>
            <person name="Poulsen M."/>
            <person name="Beemelmanns C."/>
        </authorList>
    </citation>
    <scope>NUCLEOTIDE SEQUENCE [LARGE SCALE GENOMIC DNA]</scope>
    <source>
        <strain evidence="1 2">RB20</strain>
    </source>
</reference>
<dbReference type="Proteomes" id="UP000438448">
    <property type="component" value="Unassembled WGS sequence"/>
</dbReference>
<dbReference type="RefSeq" id="WP_153412242.1">
    <property type="nucleotide sequence ID" value="NZ_WEGK01000010.1"/>
</dbReference>
<comment type="caution">
    <text evidence="1">The sequence shown here is derived from an EMBL/GenBank/DDBJ whole genome shotgun (WGS) entry which is preliminary data.</text>
</comment>
<keyword evidence="2" id="KW-1185">Reference proteome</keyword>